<keyword evidence="4" id="KW-1185">Reference proteome</keyword>
<reference evidence="3 4" key="1">
    <citation type="journal article" date="2019" name="Int. J. Syst. Evol. Microbiol.">
        <title>The Global Catalogue of Microorganisms (GCM) 10K type strain sequencing project: providing services to taxonomists for standard genome sequencing and annotation.</title>
        <authorList>
            <consortium name="The Broad Institute Genomics Platform"/>
            <consortium name="The Broad Institute Genome Sequencing Center for Infectious Disease"/>
            <person name="Wu L."/>
            <person name="Ma J."/>
        </authorList>
    </citation>
    <scope>NUCLEOTIDE SEQUENCE [LARGE SCALE GENOMIC DNA]</scope>
    <source>
        <strain evidence="3 4">JCM 14303</strain>
    </source>
</reference>
<keyword evidence="1" id="KW-0812">Transmembrane</keyword>
<organism evidence="3 4">
    <name type="scientific">Kribbella lupini</name>
    <dbReference type="NCBI Taxonomy" id="291602"/>
    <lineage>
        <taxon>Bacteria</taxon>
        <taxon>Bacillati</taxon>
        <taxon>Actinomycetota</taxon>
        <taxon>Actinomycetes</taxon>
        <taxon>Propionibacteriales</taxon>
        <taxon>Kribbellaceae</taxon>
        <taxon>Kribbella</taxon>
    </lineage>
</organism>
<feature type="transmembrane region" description="Helical" evidence="1">
    <location>
        <begin position="82"/>
        <end position="101"/>
    </location>
</feature>
<dbReference type="RefSeq" id="WP_344180972.1">
    <property type="nucleotide sequence ID" value="NZ_BAAANC010000003.1"/>
</dbReference>
<evidence type="ECO:0000259" key="2">
    <source>
        <dbReference type="Pfam" id="PF09990"/>
    </source>
</evidence>
<protein>
    <recommendedName>
        <fullName evidence="2">DUF2231 domain-containing protein</fullName>
    </recommendedName>
</protein>
<dbReference type="Proteomes" id="UP001500363">
    <property type="component" value="Unassembled WGS sequence"/>
</dbReference>
<evidence type="ECO:0000313" key="4">
    <source>
        <dbReference type="Proteomes" id="UP001500363"/>
    </source>
</evidence>
<feature type="transmembrane region" description="Helical" evidence="1">
    <location>
        <begin position="12"/>
        <end position="36"/>
    </location>
</feature>
<proteinExistence type="predicted"/>
<feature type="domain" description="DUF2231" evidence="2">
    <location>
        <begin position="9"/>
        <end position="144"/>
    </location>
</feature>
<dbReference type="Pfam" id="PF09990">
    <property type="entry name" value="DUF2231"/>
    <property type="match status" value="1"/>
</dbReference>
<keyword evidence="1" id="KW-0472">Membrane</keyword>
<gene>
    <name evidence="3" type="ORF">GCM10009741_64450</name>
</gene>
<feature type="transmembrane region" description="Helical" evidence="1">
    <location>
        <begin position="48"/>
        <end position="70"/>
    </location>
</feature>
<dbReference type="EMBL" id="BAAANC010000003">
    <property type="protein sequence ID" value="GAA1551073.1"/>
    <property type="molecule type" value="Genomic_DNA"/>
</dbReference>
<sequence length="164" mass="16853">MKSRARAMGHAVHPVMIVFPLGLLSTAVVFDILHLITDRAGFALASGYLIAAGVIGGLLAALPGTVDYLAIPSGTRAKRVGALHGIGNVVVLLLFAVSWLLRKGADQWDPPVFAVVLGFAGVALAGATGWLGGELVERLGIGVDEGAHPDAPSSLSRSEVRPTS</sequence>
<feature type="transmembrane region" description="Helical" evidence="1">
    <location>
        <begin position="113"/>
        <end position="132"/>
    </location>
</feature>
<evidence type="ECO:0000256" key="1">
    <source>
        <dbReference type="SAM" id="Phobius"/>
    </source>
</evidence>
<keyword evidence="1" id="KW-1133">Transmembrane helix</keyword>
<name>A0ABN2C1D7_9ACTN</name>
<accession>A0ABN2C1D7</accession>
<comment type="caution">
    <text evidence="3">The sequence shown here is derived from an EMBL/GenBank/DDBJ whole genome shotgun (WGS) entry which is preliminary data.</text>
</comment>
<dbReference type="InterPro" id="IPR019251">
    <property type="entry name" value="DUF2231_TM"/>
</dbReference>
<evidence type="ECO:0000313" key="3">
    <source>
        <dbReference type="EMBL" id="GAA1551073.1"/>
    </source>
</evidence>